<keyword evidence="1" id="KW-0285">Flavoprotein</keyword>
<dbReference type="CDD" id="cd02144">
    <property type="entry name" value="iodotyrosine_dehalogenase"/>
    <property type="match status" value="1"/>
</dbReference>
<dbReference type="Gene3D" id="3.40.109.10">
    <property type="entry name" value="NADH Oxidase"/>
    <property type="match status" value="1"/>
</dbReference>
<sequence>MAQPSFTILPEYRELPLEEMQRAAEAFLTTMRRRRTVRDFSSRGVPRDVIENCLSAAGTAPSGANQQPWHFVVVGNPNLKREIRQASEEEERAFYDHRAPQHWLDALEYLGTDDNKPFLEAAPWLIVIFAESVGVKADGTTAKKYYVNESVGIATGVLITALHLAGLVTLTHTPSPMRFLNKILDRPDRERPFLILVVGYPEAEAKVPVIKKKPLRDIATFLE</sequence>
<evidence type="ECO:0000256" key="1">
    <source>
        <dbReference type="ARBA" id="ARBA00022630"/>
    </source>
</evidence>
<dbReference type="InterPro" id="IPR050627">
    <property type="entry name" value="Nitroreductase/BluB"/>
</dbReference>
<dbReference type="SUPFAM" id="SSF55469">
    <property type="entry name" value="FMN-dependent nitroreductase-like"/>
    <property type="match status" value="1"/>
</dbReference>
<reference evidence="5" key="1">
    <citation type="submission" date="2018-05" db="EMBL/GenBank/DDBJ databases">
        <authorList>
            <person name="Lanie J.A."/>
            <person name="Ng W.-L."/>
            <person name="Kazmierczak K.M."/>
            <person name="Andrzejewski T.M."/>
            <person name="Davidsen T.M."/>
            <person name="Wayne K.J."/>
            <person name="Tettelin H."/>
            <person name="Glass J.I."/>
            <person name="Rusch D."/>
            <person name="Podicherti R."/>
            <person name="Tsui H.-C.T."/>
            <person name="Winkler M.E."/>
        </authorList>
    </citation>
    <scope>NUCLEOTIDE SEQUENCE</scope>
</reference>
<dbReference type="EMBL" id="UINC01098735">
    <property type="protein sequence ID" value="SVC57486.1"/>
    <property type="molecule type" value="Genomic_DNA"/>
</dbReference>
<proteinExistence type="predicted"/>
<feature type="domain" description="Nitroreductase" evidence="4">
    <location>
        <begin position="32"/>
        <end position="200"/>
    </location>
</feature>
<dbReference type="InterPro" id="IPR029479">
    <property type="entry name" value="Nitroreductase"/>
</dbReference>
<evidence type="ECO:0000256" key="2">
    <source>
        <dbReference type="ARBA" id="ARBA00022643"/>
    </source>
</evidence>
<dbReference type="InterPro" id="IPR000415">
    <property type="entry name" value="Nitroreductase-like"/>
</dbReference>
<dbReference type="PANTHER" id="PTHR23026">
    <property type="entry name" value="NADPH NITROREDUCTASE"/>
    <property type="match status" value="1"/>
</dbReference>
<evidence type="ECO:0000259" key="4">
    <source>
        <dbReference type="Pfam" id="PF00881"/>
    </source>
</evidence>
<dbReference type="AlphaFoldDB" id="A0A382N8U0"/>
<dbReference type="GO" id="GO:0016491">
    <property type="term" value="F:oxidoreductase activity"/>
    <property type="evidence" value="ECO:0007669"/>
    <property type="project" value="UniProtKB-KW"/>
</dbReference>
<name>A0A382N8U0_9ZZZZ</name>
<dbReference type="Pfam" id="PF00881">
    <property type="entry name" value="Nitroreductase"/>
    <property type="match status" value="1"/>
</dbReference>
<keyword evidence="2" id="KW-0288">FMN</keyword>
<keyword evidence="3" id="KW-0560">Oxidoreductase</keyword>
<organism evidence="5">
    <name type="scientific">marine metagenome</name>
    <dbReference type="NCBI Taxonomy" id="408172"/>
    <lineage>
        <taxon>unclassified sequences</taxon>
        <taxon>metagenomes</taxon>
        <taxon>ecological metagenomes</taxon>
    </lineage>
</organism>
<dbReference type="PANTHER" id="PTHR23026:SF90">
    <property type="entry name" value="IODOTYROSINE DEIODINASE 1"/>
    <property type="match status" value="1"/>
</dbReference>
<accession>A0A382N8U0</accession>
<gene>
    <name evidence="5" type="ORF">METZ01_LOCUS310340</name>
</gene>
<protein>
    <recommendedName>
        <fullName evidence="4">Nitroreductase domain-containing protein</fullName>
    </recommendedName>
</protein>
<evidence type="ECO:0000313" key="5">
    <source>
        <dbReference type="EMBL" id="SVC57486.1"/>
    </source>
</evidence>
<evidence type="ECO:0000256" key="3">
    <source>
        <dbReference type="ARBA" id="ARBA00023002"/>
    </source>
</evidence>